<evidence type="ECO:0000313" key="3">
    <source>
        <dbReference type="EMBL" id="MDG0862893.1"/>
    </source>
</evidence>
<protein>
    <submittedName>
        <fullName evidence="3">PEP-CTERM sorting domain-containing protein</fullName>
    </submittedName>
</protein>
<reference evidence="3" key="1">
    <citation type="submission" date="2019-02" db="EMBL/GenBank/DDBJ databases">
        <title>Draft genome of the type strain Pelomonas aquatica CCUG 52575T.</title>
        <authorList>
            <person name="Gomila M."/>
            <person name="Lalucat J."/>
        </authorList>
    </citation>
    <scope>NUCLEOTIDE SEQUENCE</scope>
    <source>
        <strain evidence="3">CCUG 52575</strain>
    </source>
</reference>
<feature type="signal peptide" evidence="1">
    <location>
        <begin position="1"/>
        <end position="47"/>
    </location>
</feature>
<organism evidence="3 4">
    <name type="scientific">Pelomonas aquatica</name>
    <dbReference type="NCBI Taxonomy" id="431058"/>
    <lineage>
        <taxon>Bacteria</taxon>
        <taxon>Pseudomonadati</taxon>
        <taxon>Pseudomonadota</taxon>
        <taxon>Betaproteobacteria</taxon>
        <taxon>Burkholderiales</taxon>
        <taxon>Sphaerotilaceae</taxon>
        <taxon>Roseateles</taxon>
    </lineage>
</organism>
<evidence type="ECO:0000313" key="4">
    <source>
        <dbReference type="Proteomes" id="UP001152766"/>
    </source>
</evidence>
<evidence type="ECO:0000256" key="1">
    <source>
        <dbReference type="SAM" id="SignalP"/>
    </source>
</evidence>
<comment type="caution">
    <text evidence="3">The sequence shown here is derived from an EMBL/GenBank/DDBJ whole genome shotgun (WGS) entry which is preliminary data.</text>
</comment>
<feature type="chain" id="PRO_5040837158" evidence="1">
    <location>
        <begin position="48"/>
        <end position="248"/>
    </location>
</feature>
<dbReference type="AlphaFoldDB" id="A0A9X4LGS2"/>
<evidence type="ECO:0000259" key="2">
    <source>
        <dbReference type="Pfam" id="PF07589"/>
    </source>
</evidence>
<name>A0A9X4LGS2_9BURK</name>
<dbReference type="Pfam" id="PF07589">
    <property type="entry name" value="PEP-CTERM"/>
    <property type="match status" value="1"/>
</dbReference>
<keyword evidence="4" id="KW-1185">Reference proteome</keyword>
<sequence length="248" mass="25045">MRVTKSAHSRGQVLARHQGHFMNLARPSLLRGVALAALACAAGAAQATITVSTSLAGFTTAAGGTVSTDSFSNLTINQSLNTLTTSRTAGALGYALSSSSLSTDTVNSPSGLYVAPVAGNIAITTQWYADTLTLNNFASPVKAVGANVFGTNILGELATLALTIKATDVNGLTLTTTSAGSSISGFVGFVSDVPLASFVVSATAPSTDRYVTLDNVVLAAAPVPEPASWLLMLAGAAAVLSLGKRRRA</sequence>
<dbReference type="EMBL" id="SGUG01000013">
    <property type="protein sequence ID" value="MDG0862893.1"/>
    <property type="molecule type" value="Genomic_DNA"/>
</dbReference>
<gene>
    <name evidence="3" type="ORF">EXJ73_10465</name>
</gene>
<dbReference type="Proteomes" id="UP001152766">
    <property type="component" value="Unassembled WGS sequence"/>
</dbReference>
<feature type="domain" description="Ice-binding protein C-terminal" evidence="2">
    <location>
        <begin position="222"/>
        <end position="247"/>
    </location>
</feature>
<accession>A0A9X4LGS2</accession>
<keyword evidence="1" id="KW-0732">Signal</keyword>
<proteinExistence type="predicted"/>
<dbReference type="NCBIfam" id="TIGR02595">
    <property type="entry name" value="PEP_CTERM"/>
    <property type="match status" value="1"/>
</dbReference>
<dbReference type="InterPro" id="IPR013424">
    <property type="entry name" value="Ice-binding_C"/>
</dbReference>